<dbReference type="PROSITE" id="PS50928">
    <property type="entry name" value="ABC_TM1"/>
    <property type="match status" value="1"/>
</dbReference>
<keyword evidence="10" id="KW-1185">Reference proteome</keyword>
<comment type="subcellular location">
    <subcellularLocation>
        <location evidence="1 7">Cell membrane</location>
        <topology evidence="1 7">Multi-pass membrane protein</topology>
    </subcellularLocation>
</comment>
<feature type="transmembrane region" description="Helical" evidence="7">
    <location>
        <begin position="156"/>
        <end position="175"/>
    </location>
</feature>
<proteinExistence type="inferred from homology"/>
<protein>
    <submittedName>
        <fullName evidence="9">ABC transporter permease subunit</fullName>
    </submittedName>
</protein>
<feature type="domain" description="ABC transmembrane type-1" evidence="8">
    <location>
        <begin position="90"/>
        <end position="270"/>
    </location>
</feature>
<evidence type="ECO:0000256" key="5">
    <source>
        <dbReference type="ARBA" id="ARBA00022989"/>
    </source>
</evidence>
<evidence type="ECO:0000256" key="2">
    <source>
        <dbReference type="ARBA" id="ARBA00022448"/>
    </source>
</evidence>
<gene>
    <name evidence="9" type="ORF">HJA87_24390</name>
</gene>
<dbReference type="RefSeq" id="WP_138394562.1">
    <property type="nucleotide sequence ID" value="NZ_JABDWX010000002.1"/>
</dbReference>
<feature type="transmembrane region" description="Helical" evidence="7">
    <location>
        <begin position="196"/>
        <end position="215"/>
    </location>
</feature>
<feature type="transmembrane region" description="Helical" evidence="7">
    <location>
        <begin position="251"/>
        <end position="273"/>
    </location>
</feature>
<evidence type="ECO:0000313" key="10">
    <source>
        <dbReference type="Proteomes" id="UP000720124"/>
    </source>
</evidence>
<feature type="transmembrane region" description="Helical" evidence="7">
    <location>
        <begin position="94"/>
        <end position="119"/>
    </location>
</feature>
<keyword evidence="2 7" id="KW-0813">Transport</keyword>
<name>A0ABS7LNE1_9HYPH</name>
<dbReference type="CDD" id="cd06261">
    <property type="entry name" value="TM_PBP2"/>
    <property type="match status" value="1"/>
</dbReference>
<evidence type="ECO:0000256" key="6">
    <source>
        <dbReference type="ARBA" id="ARBA00023136"/>
    </source>
</evidence>
<dbReference type="Gene3D" id="1.10.3720.10">
    <property type="entry name" value="MetI-like"/>
    <property type="match status" value="1"/>
</dbReference>
<evidence type="ECO:0000256" key="7">
    <source>
        <dbReference type="RuleBase" id="RU363032"/>
    </source>
</evidence>
<evidence type="ECO:0000256" key="4">
    <source>
        <dbReference type="ARBA" id="ARBA00022692"/>
    </source>
</evidence>
<comment type="similarity">
    <text evidence="7">Belongs to the binding-protein-dependent transport system permease family.</text>
</comment>
<dbReference type="Proteomes" id="UP000720124">
    <property type="component" value="Unassembled WGS sequence"/>
</dbReference>
<organism evidence="9 10">
    <name type="scientific">Rhizobium bangladeshense</name>
    <dbReference type="NCBI Taxonomy" id="1138189"/>
    <lineage>
        <taxon>Bacteria</taxon>
        <taxon>Pseudomonadati</taxon>
        <taxon>Pseudomonadota</taxon>
        <taxon>Alphaproteobacteria</taxon>
        <taxon>Hyphomicrobiales</taxon>
        <taxon>Rhizobiaceae</taxon>
        <taxon>Rhizobium/Agrobacterium group</taxon>
        <taxon>Rhizobium</taxon>
    </lineage>
</organism>
<dbReference type="PANTHER" id="PTHR30151">
    <property type="entry name" value="ALKANE SULFONATE ABC TRANSPORTER-RELATED, MEMBRANE SUBUNIT"/>
    <property type="match status" value="1"/>
</dbReference>
<reference evidence="9 10" key="1">
    <citation type="submission" date="2020-06" db="EMBL/GenBank/DDBJ databases">
        <title>Global-level population genomics: horizontal gene transfer, symbiosis and evolution in Rhizobia.</title>
        <authorList>
            <person name="Gai Y."/>
        </authorList>
    </citation>
    <scope>NUCLEOTIDE SEQUENCE [LARGE SCALE GENOMIC DNA]</scope>
    <source>
        <strain evidence="9 10">PLR6_1b</strain>
    </source>
</reference>
<keyword evidence="4 7" id="KW-0812">Transmembrane</keyword>
<dbReference type="SUPFAM" id="SSF161098">
    <property type="entry name" value="MetI-like"/>
    <property type="match status" value="1"/>
</dbReference>
<feature type="transmembrane region" description="Helical" evidence="7">
    <location>
        <begin position="28"/>
        <end position="52"/>
    </location>
</feature>
<dbReference type="InterPro" id="IPR000515">
    <property type="entry name" value="MetI-like"/>
</dbReference>
<keyword evidence="6 7" id="KW-0472">Membrane</keyword>
<dbReference type="InterPro" id="IPR035906">
    <property type="entry name" value="MetI-like_sf"/>
</dbReference>
<dbReference type="EMBL" id="JABTXI010000011">
    <property type="protein sequence ID" value="MBY3592996.1"/>
    <property type="molecule type" value="Genomic_DNA"/>
</dbReference>
<accession>A0ABS7LNE1</accession>
<sequence length="284" mass="30445">MNEGASNTAAELPVARPSRAKPARSRTALTAIQMGLISMLTVLLVLAVWIAVTHLGLVKPLFLPKVETVLNAFISAIEGNIDGAPLTEHVLMSLFRVISAFLLAALIGIPVGLSMGLSPAIRAMLDPFIEFYRPLPPLAYLPLVIIWFGIGETSKVLLIFLACFAPVALAARAGVLSASSDQINAARALGASRWQLLCFVVFPAALPDILVGLRIGMGVGWTTLVAAEMVAASTGVGQMVLNASNFLRTDIVMMGIFVIGFFAIMFEFAMRWLEKKLVPWRGRA</sequence>
<keyword evidence="5 7" id="KW-1133">Transmembrane helix</keyword>
<evidence type="ECO:0000256" key="1">
    <source>
        <dbReference type="ARBA" id="ARBA00004651"/>
    </source>
</evidence>
<feature type="transmembrane region" description="Helical" evidence="7">
    <location>
        <begin position="131"/>
        <end position="150"/>
    </location>
</feature>
<keyword evidence="3" id="KW-1003">Cell membrane</keyword>
<comment type="caution">
    <text evidence="9">The sequence shown here is derived from an EMBL/GenBank/DDBJ whole genome shotgun (WGS) entry which is preliminary data.</text>
</comment>
<dbReference type="Pfam" id="PF00528">
    <property type="entry name" value="BPD_transp_1"/>
    <property type="match status" value="1"/>
</dbReference>
<evidence type="ECO:0000256" key="3">
    <source>
        <dbReference type="ARBA" id="ARBA00022475"/>
    </source>
</evidence>
<evidence type="ECO:0000259" key="8">
    <source>
        <dbReference type="PROSITE" id="PS50928"/>
    </source>
</evidence>
<evidence type="ECO:0000313" key="9">
    <source>
        <dbReference type="EMBL" id="MBY3592996.1"/>
    </source>
</evidence>
<dbReference type="PANTHER" id="PTHR30151:SF25">
    <property type="entry name" value="TAURINE TRANSPORT SYSTEM PERMEASE PROTEIN TAUC"/>
    <property type="match status" value="1"/>
</dbReference>